<evidence type="ECO:0000313" key="3">
    <source>
        <dbReference type="Proteomes" id="UP000824200"/>
    </source>
</evidence>
<feature type="transmembrane region" description="Helical" evidence="1">
    <location>
        <begin position="83"/>
        <end position="101"/>
    </location>
</feature>
<dbReference type="Proteomes" id="UP000824200">
    <property type="component" value="Unassembled WGS sequence"/>
</dbReference>
<proteinExistence type="predicted"/>
<gene>
    <name evidence="2" type="ORF">IAC95_02750</name>
</gene>
<feature type="transmembrane region" description="Helical" evidence="1">
    <location>
        <begin position="147"/>
        <end position="165"/>
    </location>
</feature>
<protein>
    <recommendedName>
        <fullName evidence="4">Yip1 domain-containing protein</fullName>
    </recommendedName>
</protein>
<accession>A0A9D1E3G4</accession>
<evidence type="ECO:0000313" key="2">
    <source>
        <dbReference type="EMBL" id="HIR65788.1"/>
    </source>
</evidence>
<evidence type="ECO:0000256" key="1">
    <source>
        <dbReference type="SAM" id="Phobius"/>
    </source>
</evidence>
<organism evidence="2 3">
    <name type="scientific">Candidatus Fimimonas gallinarum</name>
    <dbReference type="NCBI Taxonomy" id="2840821"/>
    <lineage>
        <taxon>Bacteria</taxon>
        <taxon>Pseudomonadati</taxon>
        <taxon>Myxococcota</taxon>
        <taxon>Myxococcia</taxon>
        <taxon>Myxococcales</taxon>
        <taxon>Cystobacterineae</taxon>
        <taxon>Myxococcaceae</taxon>
        <taxon>Myxococcaceae incertae sedis</taxon>
        <taxon>Candidatus Fimimonas</taxon>
    </lineage>
</organism>
<keyword evidence="1" id="KW-0472">Membrane</keyword>
<comment type="caution">
    <text evidence="2">The sequence shown here is derived from an EMBL/GenBank/DDBJ whole genome shotgun (WGS) entry which is preliminary data.</text>
</comment>
<feature type="transmembrane region" description="Helical" evidence="1">
    <location>
        <begin position="43"/>
        <end position="71"/>
    </location>
</feature>
<name>A0A9D1E3G4_9BACT</name>
<feature type="transmembrane region" description="Helical" evidence="1">
    <location>
        <begin position="113"/>
        <end position="135"/>
    </location>
</feature>
<sequence length="166" mass="18296">MLDLRKNYKLSGVLSRVFFVVTFMFANWQQGLAATVIATGHSNFWLALAVVLVTGVAGALLVPIIVSFALSLARIYSVPVGEYGILAVSFFGLGYLLRGLLNIVNFFTPVMLVWGGVIFPFVATLVASVGFYAVTSKLYFNDLTRPYYFRVCVLVFFVAVLIMEVL</sequence>
<dbReference type="EMBL" id="DVHL01000023">
    <property type="protein sequence ID" value="HIR65788.1"/>
    <property type="molecule type" value="Genomic_DNA"/>
</dbReference>
<keyword evidence="1" id="KW-1133">Transmembrane helix</keyword>
<evidence type="ECO:0008006" key="4">
    <source>
        <dbReference type="Google" id="ProtNLM"/>
    </source>
</evidence>
<keyword evidence="1" id="KW-0812">Transmembrane</keyword>
<reference evidence="2" key="1">
    <citation type="submission" date="2020-10" db="EMBL/GenBank/DDBJ databases">
        <authorList>
            <person name="Gilroy R."/>
        </authorList>
    </citation>
    <scope>NUCLEOTIDE SEQUENCE</scope>
    <source>
        <strain evidence="2">CHK121-14286</strain>
    </source>
</reference>
<reference evidence="2" key="2">
    <citation type="journal article" date="2021" name="PeerJ">
        <title>Extensive microbial diversity within the chicken gut microbiome revealed by metagenomics and culture.</title>
        <authorList>
            <person name="Gilroy R."/>
            <person name="Ravi A."/>
            <person name="Getino M."/>
            <person name="Pursley I."/>
            <person name="Horton D.L."/>
            <person name="Alikhan N.F."/>
            <person name="Baker D."/>
            <person name="Gharbi K."/>
            <person name="Hall N."/>
            <person name="Watson M."/>
            <person name="Adriaenssens E.M."/>
            <person name="Foster-Nyarko E."/>
            <person name="Jarju S."/>
            <person name="Secka A."/>
            <person name="Antonio M."/>
            <person name="Oren A."/>
            <person name="Chaudhuri R.R."/>
            <person name="La Ragione R."/>
            <person name="Hildebrand F."/>
            <person name="Pallen M.J."/>
        </authorList>
    </citation>
    <scope>NUCLEOTIDE SEQUENCE</scope>
    <source>
        <strain evidence="2">CHK121-14286</strain>
    </source>
</reference>
<dbReference type="AlphaFoldDB" id="A0A9D1E3G4"/>